<keyword evidence="4" id="KW-0501">Molybdenum cofactor biosynthesis</keyword>
<dbReference type="Proteomes" id="UP000267027">
    <property type="component" value="Unassembled WGS sequence"/>
</dbReference>
<dbReference type="EC" id="2.10.1.1" evidence="3"/>
<dbReference type="InterPro" id="IPR008284">
    <property type="entry name" value="MoCF_biosynth_CS"/>
</dbReference>
<dbReference type="AlphaFoldDB" id="A0A0R3PH96"/>
<dbReference type="GO" id="GO:0006777">
    <property type="term" value="P:Mo-molybdopterin cofactor biosynthetic process"/>
    <property type="evidence" value="ECO:0007669"/>
    <property type="project" value="UniProtKB-KW"/>
</dbReference>
<feature type="domain" description="MoaB/Mog" evidence="5">
    <location>
        <begin position="12"/>
        <end position="147"/>
    </location>
</feature>
<evidence type="ECO:0000259" key="5">
    <source>
        <dbReference type="SMART" id="SM00852"/>
    </source>
</evidence>
<dbReference type="Gene3D" id="3.40.980.10">
    <property type="entry name" value="MoaB/Mog-like domain"/>
    <property type="match status" value="1"/>
</dbReference>
<name>A0A0R3PH96_ANGCS</name>
<comment type="pathway">
    <text evidence="1">Cofactor biosynthesis; molybdopterin biosynthesis.</text>
</comment>
<dbReference type="EMBL" id="UYYA01001335">
    <property type="protein sequence ID" value="VDM55309.1"/>
    <property type="molecule type" value="Genomic_DNA"/>
</dbReference>
<evidence type="ECO:0000313" key="7">
    <source>
        <dbReference type="Proteomes" id="UP000267027"/>
    </source>
</evidence>
<dbReference type="PROSITE" id="PS01078">
    <property type="entry name" value="MOCF_BIOSYNTHESIS_1"/>
    <property type="match status" value="1"/>
</dbReference>
<dbReference type="OrthoDB" id="4349954at2759"/>
<evidence type="ECO:0000313" key="6">
    <source>
        <dbReference type="EMBL" id="VDM55309.1"/>
    </source>
</evidence>
<dbReference type="Pfam" id="PF00994">
    <property type="entry name" value="MoCF_biosynth"/>
    <property type="match status" value="1"/>
</dbReference>
<sequence>MEKLCIFIPPFDSCAAGTREDLGGPAVVTTSFAFLFVVSTVIVPDEMNLIEAALIERCKYSDVIITTGGTGFSKRDVTPEATINVVDRRCTGLEVALHAHSLAHTPMAALSRAVAGIRDRTVIVNMPGGVRAVQEYWEVIEPVLNHAVSLLTNTDDGSLHLSMASMTK</sequence>
<dbReference type="InterPro" id="IPR036425">
    <property type="entry name" value="MoaB/Mog-like_dom_sf"/>
</dbReference>
<reference evidence="6 7" key="2">
    <citation type="submission" date="2018-11" db="EMBL/GenBank/DDBJ databases">
        <authorList>
            <consortium name="Pathogen Informatics"/>
        </authorList>
    </citation>
    <scope>NUCLEOTIDE SEQUENCE [LARGE SCALE GENOMIC DNA]</scope>
    <source>
        <strain evidence="6 7">Costa Rica</strain>
    </source>
</reference>
<evidence type="ECO:0000256" key="4">
    <source>
        <dbReference type="ARBA" id="ARBA00023150"/>
    </source>
</evidence>
<proteinExistence type="inferred from homology"/>
<organism evidence="8">
    <name type="scientific">Angiostrongylus costaricensis</name>
    <name type="common">Nematode worm</name>
    <dbReference type="NCBI Taxonomy" id="334426"/>
    <lineage>
        <taxon>Eukaryota</taxon>
        <taxon>Metazoa</taxon>
        <taxon>Ecdysozoa</taxon>
        <taxon>Nematoda</taxon>
        <taxon>Chromadorea</taxon>
        <taxon>Rhabditida</taxon>
        <taxon>Rhabditina</taxon>
        <taxon>Rhabditomorpha</taxon>
        <taxon>Strongyloidea</taxon>
        <taxon>Metastrongylidae</taxon>
        <taxon>Angiostrongylus</taxon>
    </lineage>
</organism>
<dbReference type="NCBIfam" id="TIGR00177">
    <property type="entry name" value="molyb_syn"/>
    <property type="match status" value="1"/>
</dbReference>
<dbReference type="WBParaSite" id="ACOC_0000372301-mRNA-1">
    <property type="protein sequence ID" value="ACOC_0000372301-mRNA-1"/>
    <property type="gene ID" value="ACOC_0000372301"/>
</dbReference>
<protein>
    <recommendedName>
        <fullName evidence="3">molybdopterin molybdotransferase</fullName>
        <ecNumber evidence="3">2.10.1.1</ecNumber>
    </recommendedName>
</protein>
<gene>
    <name evidence="6" type="ORF">ACOC_LOCUS3724</name>
</gene>
<evidence type="ECO:0000256" key="2">
    <source>
        <dbReference type="ARBA" id="ARBA00007589"/>
    </source>
</evidence>
<dbReference type="InterPro" id="IPR051920">
    <property type="entry name" value="MPT_Adenylyltrnsfr/MoaC-Rel"/>
</dbReference>
<dbReference type="GO" id="GO:0061599">
    <property type="term" value="F:molybdopterin molybdotransferase activity"/>
    <property type="evidence" value="ECO:0007669"/>
    <property type="project" value="UniProtKB-EC"/>
</dbReference>
<dbReference type="PANTHER" id="PTHR43764:SF1">
    <property type="entry name" value="MOLYBDOPTERIN MOLYBDOTRANSFERASE"/>
    <property type="match status" value="1"/>
</dbReference>
<dbReference type="SMART" id="SM00852">
    <property type="entry name" value="MoCF_biosynth"/>
    <property type="match status" value="1"/>
</dbReference>
<evidence type="ECO:0000256" key="1">
    <source>
        <dbReference type="ARBA" id="ARBA00005046"/>
    </source>
</evidence>
<keyword evidence="7" id="KW-1185">Reference proteome</keyword>
<dbReference type="CDD" id="cd00886">
    <property type="entry name" value="MogA_MoaB"/>
    <property type="match status" value="1"/>
</dbReference>
<accession>A0A0R3PH96</accession>
<dbReference type="SUPFAM" id="SSF53218">
    <property type="entry name" value="Molybdenum cofactor biosynthesis proteins"/>
    <property type="match status" value="1"/>
</dbReference>
<evidence type="ECO:0000256" key="3">
    <source>
        <dbReference type="ARBA" id="ARBA00013269"/>
    </source>
</evidence>
<comment type="similarity">
    <text evidence="2">In the N-terminal section; belongs to the MoaB/Mog family.</text>
</comment>
<dbReference type="OMA" id="PYIETNA"/>
<dbReference type="InterPro" id="IPR001453">
    <property type="entry name" value="MoaB/Mog_dom"/>
</dbReference>
<dbReference type="PANTHER" id="PTHR43764">
    <property type="entry name" value="MOLYBDENUM COFACTOR BIOSYNTHESIS"/>
    <property type="match status" value="1"/>
</dbReference>
<reference evidence="8" key="1">
    <citation type="submission" date="2017-02" db="UniProtKB">
        <authorList>
            <consortium name="WormBaseParasite"/>
        </authorList>
    </citation>
    <scope>IDENTIFICATION</scope>
</reference>
<evidence type="ECO:0000313" key="8">
    <source>
        <dbReference type="WBParaSite" id="ACOC_0000372301-mRNA-1"/>
    </source>
</evidence>
<dbReference type="STRING" id="334426.A0A0R3PH96"/>